<keyword evidence="1" id="KW-0732">Signal</keyword>
<sequence length="221" mass="25440">MKPILLHVLCLLILVSLTACGSERSLAQDDKKVIIEQAKVLEQSYYNLLTFQEDYHEFTSHVSGILDAPVMQSLMDSIVFGYNDKTFTGSDMAKMTRDEWEKHKTYMLGVIRGIGVDQQHVTIRFSDVYPSDDKDQVFLYSSELKKVKTEPYTKTNKKFTLVQTDGHWKIARIEQDRITYGSEQTAAEIQELESKLKYQTHGDSVVEYLDHPLELQGYAEQ</sequence>
<evidence type="ECO:0000313" key="3">
    <source>
        <dbReference type="Proteomes" id="UP000190188"/>
    </source>
</evidence>
<feature type="signal peptide" evidence="1">
    <location>
        <begin position="1"/>
        <end position="21"/>
    </location>
</feature>
<dbReference type="EMBL" id="MSZX01000006">
    <property type="protein sequence ID" value="OPA76867.1"/>
    <property type="molecule type" value="Genomic_DNA"/>
</dbReference>
<proteinExistence type="predicted"/>
<comment type="caution">
    <text evidence="2">The sequence shown here is derived from an EMBL/GenBank/DDBJ whole genome shotgun (WGS) entry which is preliminary data.</text>
</comment>
<dbReference type="PROSITE" id="PS51257">
    <property type="entry name" value="PROKAR_LIPOPROTEIN"/>
    <property type="match status" value="1"/>
</dbReference>
<dbReference type="OrthoDB" id="2607721at2"/>
<name>A0A1T2XAE5_9BACL</name>
<protein>
    <recommendedName>
        <fullName evidence="4">SnoaL-like domain-containing protein</fullName>
    </recommendedName>
</protein>
<accession>A0A1T2XAE5</accession>
<keyword evidence="3" id="KW-1185">Reference proteome</keyword>
<reference evidence="2 3" key="1">
    <citation type="submission" date="2017-01" db="EMBL/GenBank/DDBJ databases">
        <title>Genome analysis of Paenibacillus selenitrireducens ES3-24.</title>
        <authorList>
            <person name="Xu D."/>
            <person name="Yao R."/>
            <person name="Zheng S."/>
        </authorList>
    </citation>
    <scope>NUCLEOTIDE SEQUENCE [LARGE SCALE GENOMIC DNA]</scope>
    <source>
        <strain evidence="2 3">ES3-24</strain>
    </source>
</reference>
<gene>
    <name evidence="2" type="ORF">BVG16_17085</name>
</gene>
<dbReference type="RefSeq" id="WP_078499908.1">
    <property type="nucleotide sequence ID" value="NZ_MSZX01000006.1"/>
</dbReference>
<evidence type="ECO:0008006" key="4">
    <source>
        <dbReference type="Google" id="ProtNLM"/>
    </source>
</evidence>
<dbReference type="AlphaFoldDB" id="A0A1T2XAE5"/>
<evidence type="ECO:0000256" key="1">
    <source>
        <dbReference type="SAM" id="SignalP"/>
    </source>
</evidence>
<dbReference type="STRING" id="1324314.BVG16_17085"/>
<feature type="chain" id="PRO_5039626894" description="SnoaL-like domain-containing protein" evidence="1">
    <location>
        <begin position="22"/>
        <end position="221"/>
    </location>
</feature>
<organism evidence="2 3">
    <name type="scientific">Paenibacillus selenitireducens</name>
    <dbReference type="NCBI Taxonomy" id="1324314"/>
    <lineage>
        <taxon>Bacteria</taxon>
        <taxon>Bacillati</taxon>
        <taxon>Bacillota</taxon>
        <taxon>Bacilli</taxon>
        <taxon>Bacillales</taxon>
        <taxon>Paenibacillaceae</taxon>
        <taxon>Paenibacillus</taxon>
    </lineage>
</organism>
<dbReference type="Proteomes" id="UP000190188">
    <property type="component" value="Unassembled WGS sequence"/>
</dbReference>
<evidence type="ECO:0000313" key="2">
    <source>
        <dbReference type="EMBL" id="OPA76867.1"/>
    </source>
</evidence>